<dbReference type="PANTHER" id="PTHR13930:SF0">
    <property type="entry name" value="S-ADENOSYL-L-METHIONINE-DEPENDENT TRNA 4-DEMETHYLWYOSINE SYNTHASE TYW1-RELATED"/>
    <property type="match status" value="1"/>
</dbReference>
<dbReference type="Pfam" id="PF00258">
    <property type="entry name" value="Flavodoxin_1"/>
    <property type="match status" value="1"/>
</dbReference>
<dbReference type="Pfam" id="PF08608">
    <property type="entry name" value="Wyosine_form"/>
    <property type="match status" value="1"/>
</dbReference>
<dbReference type="PANTHER" id="PTHR13930">
    <property type="entry name" value="S-ADENOSYL-L-METHIONINE-DEPENDENT TRNA 4-DEMETHYLWYOSINE SYNTHASE"/>
    <property type="match status" value="1"/>
</dbReference>
<dbReference type="Gene3D" id="3.40.50.360">
    <property type="match status" value="1"/>
</dbReference>
<dbReference type="InterPro" id="IPR013785">
    <property type="entry name" value="Aldolase_TIM"/>
</dbReference>
<evidence type="ECO:0000256" key="13">
    <source>
        <dbReference type="ARBA" id="ARBA00023239"/>
    </source>
</evidence>
<dbReference type="OrthoDB" id="271553at2759"/>
<evidence type="ECO:0000256" key="1">
    <source>
        <dbReference type="ARBA" id="ARBA00001966"/>
    </source>
</evidence>
<dbReference type="SUPFAM" id="SSF102114">
    <property type="entry name" value="Radical SAM enzymes"/>
    <property type="match status" value="1"/>
</dbReference>
<evidence type="ECO:0000256" key="10">
    <source>
        <dbReference type="ARBA" id="ARBA00022741"/>
    </source>
</evidence>
<evidence type="ECO:0000259" key="21">
    <source>
        <dbReference type="PROSITE" id="PS51918"/>
    </source>
</evidence>
<dbReference type="InterPro" id="IPR023993">
    <property type="entry name" value="TYW1_archaea"/>
</dbReference>
<dbReference type="SFLD" id="SFLDS00029">
    <property type="entry name" value="Radical_SAM"/>
    <property type="match status" value="1"/>
</dbReference>
<dbReference type="PROSITE" id="PS50902">
    <property type="entry name" value="FLAVODOXIN_LIKE"/>
    <property type="match status" value="1"/>
</dbReference>
<keyword evidence="11" id="KW-0408">Iron</keyword>
<dbReference type="NCBIfam" id="TIGR03972">
    <property type="entry name" value="rSAM_TYW1"/>
    <property type="match status" value="1"/>
</dbReference>
<evidence type="ECO:0000256" key="6">
    <source>
        <dbReference type="ARBA" id="ARBA00022485"/>
    </source>
</evidence>
<dbReference type="Gene3D" id="3.20.20.70">
    <property type="entry name" value="Aldolase class I"/>
    <property type="match status" value="1"/>
</dbReference>
<dbReference type="InterPro" id="IPR058240">
    <property type="entry name" value="rSAM_sf"/>
</dbReference>
<evidence type="ECO:0000256" key="12">
    <source>
        <dbReference type="ARBA" id="ARBA00023014"/>
    </source>
</evidence>
<dbReference type="GO" id="GO:0051539">
    <property type="term" value="F:4 iron, 4 sulfur cluster binding"/>
    <property type="evidence" value="ECO:0007669"/>
    <property type="project" value="UniProtKB-KW"/>
</dbReference>
<dbReference type="GO" id="GO:0102521">
    <property type="term" value="F:tRNA-4-demethylwyosine synthase activity"/>
    <property type="evidence" value="ECO:0007669"/>
    <property type="project" value="UniProtKB-EC"/>
</dbReference>
<dbReference type="PROSITE" id="PS51918">
    <property type="entry name" value="RADICAL_SAM"/>
    <property type="match status" value="1"/>
</dbReference>
<dbReference type="SUPFAM" id="SSF52218">
    <property type="entry name" value="Flavoproteins"/>
    <property type="match status" value="1"/>
</dbReference>
<keyword evidence="7" id="KW-0949">S-adenosyl-L-methionine</keyword>
<reference evidence="22" key="1">
    <citation type="journal article" date="2013" name="Genome Biol. Evol.">
        <title>Punctuated emergences of genetic and phenotypic innovations in eumetazoan, bilaterian, euteleostome, and hominidae ancestors.</title>
        <authorList>
            <person name="Wenger Y."/>
            <person name="Galliot B."/>
        </authorList>
    </citation>
    <scope>NUCLEOTIDE SEQUENCE</scope>
    <source>
        <tissue evidence="22">Whole animals</tissue>
    </source>
</reference>
<dbReference type="InterPro" id="IPR034556">
    <property type="entry name" value="tRNA_wybutosine-synthase"/>
</dbReference>
<dbReference type="UniPathway" id="UPA00375"/>
<keyword evidence="8" id="KW-0819">tRNA processing</keyword>
<keyword evidence="10" id="KW-0547">Nucleotide-binding</keyword>
<proteinExistence type="evidence at transcript level"/>
<keyword evidence="9" id="KW-0479">Metal-binding</keyword>
<dbReference type="AlphaFoldDB" id="T2M4Q0"/>
<dbReference type="SFLD" id="SFLDF00284">
    <property type="entry name" value="tRNA_wybutosine-synthesizing"/>
    <property type="match status" value="1"/>
</dbReference>
<evidence type="ECO:0000256" key="3">
    <source>
        <dbReference type="ARBA" id="ARBA00010115"/>
    </source>
</evidence>
<evidence type="ECO:0000256" key="19">
    <source>
        <dbReference type="SAM" id="MobiDB-lite"/>
    </source>
</evidence>
<evidence type="ECO:0000259" key="20">
    <source>
        <dbReference type="PROSITE" id="PS50902"/>
    </source>
</evidence>
<evidence type="ECO:0000256" key="16">
    <source>
        <dbReference type="ARBA" id="ARBA00078095"/>
    </source>
</evidence>
<sequence length="588" mass="67098">MKNCEPEEVLLEETDSNSLCVFIISTYMGGSPPESATWFCTYLKEASDDFRVQKNLLKGLKYTVFGLGNSLYEDHYNTVAISLDKWLHKLYANKVFPLGLGDENVSRKEKGTISDDFTTWMKTLVLEYQKSQCFTVENKTIGEKKVEEEKKYESESEDESTAGSGGGGCKSTSGTSGIIDVEDIGKVINNQNQDEYDESFVGEKTAPVNREMVTPLLKKSLEKQGYKIIGSHSGVKICRWTKSMMRGRGGCYKHTFYGIESHRCMETTPSLACANKCVFCWRHHTNPVGTEWKWAMDDPNIIVEKAMENHYKMIKQFKGVPGVKLDRFQEAMDIQHCALSLVGEPIMYPEINKLINLLHGKKISTFLVTNAQFPDAIKQLKPVTQLYVSVDAATKESLKRIDRPLFRDYWQRFLDSLSALSEKGQRTVYRLTLVKAFNTEEIESYAKLVSLGQPGFIEVKGVTYCGESKASSLTMENIPWHEEVVSFVKTLAESLPDYELASEHEHSNCVLLCHKRFKINNKWHTWIDYAKYHELIKAYEDSNGKKTFSDMDYLAPTPEWAVFGDDRKGFDPNESRWHRKKKKDISGC</sequence>
<dbReference type="InterPro" id="IPR007197">
    <property type="entry name" value="rSAM"/>
</dbReference>
<comment type="similarity">
    <text evidence="3">Belongs to the TYW1 family.</text>
</comment>
<keyword evidence="13" id="KW-0456">Lyase</keyword>
<dbReference type="FunFam" id="3.20.20.70:FF:000196">
    <property type="entry name" value="S-adenosyl-L-methionine-dependent tRNA 4-demethylwyosine synthase"/>
    <property type="match status" value="1"/>
</dbReference>
<keyword evidence="12" id="KW-0411">Iron-sulfur</keyword>
<evidence type="ECO:0000256" key="14">
    <source>
        <dbReference type="ARBA" id="ARBA00025368"/>
    </source>
</evidence>
<feature type="domain" description="Flavodoxin-like" evidence="20">
    <location>
        <begin position="1"/>
        <end position="125"/>
    </location>
</feature>
<accession>T2M4Q0</accession>
<dbReference type="Pfam" id="PF04055">
    <property type="entry name" value="Radical_SAM"/>
    <property type="match status" value="1"/>
</dbReference>
<dbReference type="InterPro" id="IPR029039">
    <property type="entry name" value="Flavoprotein-like_sf"/>
</dbReference>
<feature type="domain" description="Radical SAM core" evidence="21">
    <location>
        <begin position="257"/>
        <end position="501"/>
    </location>
</feature>
<evidence type="ECO:0000256" key="8">
    <source>
        <dbReference type="ARBA" id="ARBA00022694"/>
    </source>
</evidence>
<evidence type="ECO:0000256" key="11">
    <source>
        <dbReference type="ARBA" id="ARBA00023004"/>
    </source>
</evidence>
<evidence type="ECO:0000313" key="22">
    <source>
        <dbReference type="EMBL" id="CDG67041.1"/>
    </source>
</evidence>
<dbReference type="InterPro" id="IPR008254">
    <property type="entry name" value="Flavodoxin/NO_synth"/>
</dbReference>
<comment type="function">
    <text evidence="14">Probable component of the wybutosine biosynthesis pathway. Wybutosine is a hyper modified guanosine with a tricyclic base found at the 3'-position adjacent to the anticodon of eukaryotic phenylalanine tRNA. Catalyzes the condensation of N-methylguanine with 2 carbon atoms from pyruvate to form the tricyclic 4-demethylwyosine, an intermediate in wybutosine biosynthesis.</text>
</comment>
<comment type="pathway">
    <text evidence="2">tRNA modification; wybutosine-tRNA(Phe) biosynthesis.</text>
</comment>
<comment type="cofactor">
    <cofactor evidence="1">
        <name>[4Fe-4S] cluster</name>
        <dbReference type="ChEBI" id="CHEBI:49883"/>
    </cofactor>
</comment>
<organism evidence="22">
    <name type="scientific">Hydra vulgaris</name>
    <name type="common">Hydra</name>
    <name type="synonym">Hydra attenuata</name>
    <dbReference type="NCBI Taxonomy" id="6087"/>
    <lineage>
        <taxon>Eukaryota</taxon>
        <taxon>Metazoa</taxon>
        <taxon>Cnidaria</taxon>
        <taxon>Hydrozoa</taxon>
        <taxon>Hydroidolina</taxon>
        <taxon>Anthoathecata</taxon>
        <taxon>Aplanulata</taxon>
        <taxon>Hydridae</taxon>
        <taxon>Hydra</taxon>
    </lineage>
</organism>
<dbReference type="EMBL" id="HAAD01000809">
    <property type="protein sequence ID" value="CDG67041.1"/>
    <property type="molecule type" value="mRNA"/>
</dbReference>
<name>T2M4Q0_HYDVU</name>
<feature type="region of interest" description="Disordered" evidence="19">
    <location>
        <begin position="146"/>
        <end position="176"/>
    </location>
</feature>
<comment type="catalytic activity">
    <reaction evidence="15">
        <text>N(1)-methylguanosine(37) in tRNA(Phe) + pyruvate + S-adenosyl-L-methionine = 4-demethylwyosine(37) in tRNA(Phe) + 5'-deoxyadenosine + L-methionine + CO2 + H2O</text>
        <dbReference type="Rhea" id="RHEA:36347"/>
        <dbReference type="Rhea" id="RHEA-COMP:10164"/>
        <dbReference type="Rhea" id="RHEA-COMP:10165"/>
        <dbReference type="ChEBI" id="CHEBI:15361"/>
        <dbReference type="ChEBI" id="CHEBI:15377"/>
        <dbReference type="ChEBI" id="CHEBI:16526"/>
        <dbReference type="ChEBI" id="CHEBI:17319"/>
        <dbReference type="ChEBI" id="CHEBI:57844"/>
        <dbReference type="ChEBI" id="CHEBI:59789"/>
        <dbReference type="ChEBI" id="CHEBI:64315"/>
        <dbReference type="ChEBI" id="CHEBI:73542"/>
        <dbReference type="EC" id="4.1.3.44"/>
    </reaction>
</comment>
<dbReference type="SFLD" id="SFLDG01071">
    <property type="entry name" value="tRNA_wybutosine-synthesizing"/>
    <property type="match status" value="1"/>
</dbReference>
<dbReference type="GO" id="GO:0031591">
    <property type="term" value="P:wybutosine biosynthetic process"/>
    <property type="evidence" value="ECO:0007669"/>
    <property type="project" value="TreeGrafter"/>
</dbReference>
<dbReference type="InterPro" id="IPR013917">
    <property type="entry name" value="tRNA_wybutosine-synth"/>
</dbReference>
<dbReference type="InterPro" id="IPR001094">
    <property type="entry name" value="Flavdoxin-like"/>
</dbReference>
<evidence type="ECO:0000256" key="7">
    <source>
        <dbReference type="ARBA" id="ARBA00022691"/>
    </source>
</evidence>
<evidence type="ECO:0000256" key="18">
    <source>
        <dbReference type="ARBA" id="ARBA00082357"/>
    </source>
</evidence>
<dbReference type="GO" id="GO:0010181">
    <property type="term" value="F:FMN binding"/>
    <property type="evidence" value="ECO:0007669"/>
    <property type="project" value="InterPro"/>
</dbReference>
<evidence type="ECO:0000256" key="17">
    <source>
        <dbReference type="ARBA" id="ARBA00081169"/>
    </source>
</evidence>
<keyword evidence="6" id="KW-0004">4Fe-4S</keyword>
<evidence type="ECO:0000256" key="9">
    <source>
        <dbReference type="ARBA" id="ARBA00022723"/>
    </source>
</evidence>
<gene>
    <name evidence="22" type="primary">TYW1</name>
</gene>
<evidence type="ECO:0000256" key="2">
    <source>
        <dbReference type="ARBA" id="ARBA00004797"/>
    </source>
</evidence>
<evidence type="ECO:0000256" key="4">
    <source>
        <dbReference type="ARBA" id="ARBA00012821"/>
    </source>
</evidence>
<evidence type="ECO:0000256" key="15">
    <source>
        <dbReference type="ARBA" id="ARBA00049466"/>
    </source>
</evidence>
<dbReference type="EC" id="4.1.3.44" evidence="4"/>
<dbReference type="PRINTS" id="PR00369">
    <property type="entry name" value="FLAVODOXIN"/>
</dbReference>
<dbReference type="GO" id="GO:0046872">
    <property type="term" value="F:metal ion binding"/>
    <property type="evidence" value="ECO:0007669"/>
    <property type="project" value="UniProtKB-KW"/>
</dbReference>
<protein>
    <recommendedName>
        <fullName evidence="5">S-adenosyl-L-methionine-dependent tRNA 4-demethylwyosine synthase TYW1</fullName>
        <ecNumber evidence="4">4.1.3.44</ecNumber>
    </recommendedName>
    <alternativeName>
        <fullName evidence="18">Radical S-adenosyl methionine and flavodoxin domain-containing protein 1</fullName>
    </alternativeName>
    <alternativeName>
        <fullName evidence="16">tRNA wybutosine-synthesizing protein 1 homolog</fullName>
    </alternativeName>
    <alternativeName>
        <fullName evidence="17">tRNA-yW-synthesizing protein</fullName>
    </alternativeName>
</protein>
<evidence type="ECO:0000256" key="5">
    <source>
        <dbReference type="ARBA" id="ARBA00017596"/>
    </source>
</evidence>